<name>A0A850PNX2_9MYCO</name>
<feature type="transmembrane region" description="Helical" evidence="2">
    <location>
        <begin position="39"/>
        <end position="68"/>
    </location>
</feature>
<keyword evidence="4" id="KW-1185">Reference proteome</keyword>
<evidence type="ECO:0000256" key="2">
    <source>
        <dbReference type="SAM" id="Phobius"/>
    </source>
</evidence>
<comment type="caution">
    <text evidence="3">The sequence shown here is derived from an EMBL/GenBank/DDBJ whole genome shotgun (WGS) entry which is preliminary data.</text>
</comment>
<dbReference type="Proteomes" id="UP000570517">
    <property type="component" value="Unassembled WGS sequence"/>
</dbReference>
<dbReference type="EMBL" id="JABFYL010000014">
    <property type="protein sequence ID" value="NVN49366.1"/>
    <property type="molecule type" value="Genomic_DNA"/>
</dbReference>
<accession>A0A850PNX2</accession>
<feature type="transmembrane region" description="Helical" evidence="2">
    <location>
        <begin position="146"/>
        <end position="169"/>
    </location>
</feature>
<dbReference type="AlphaFoldDB" id="A0A850PNX2"/>
<protein>
    <submittedName>
        <fullName evidence="3">Uncharacterized protein</fullName>
    </submittedName>
</protein>
<dbReference type="RefSeq" id="WP_178357741.1">
    <property type="nucleotide sequence ID" value="NZ_JABFYL010000014.1"/>
</dbReference>
<proteinExistence type="predicted"/>
<organism evidence="3 4">
    <name type="scientific">Mycolicibacterium hippocampi</name>
    <dbReference type="NCBI Taxonomy" id="659824"/>
    <lineage>
        <taxon>Bacteria</taxon>
        <taxon>Bacillati</taxon>
        <taxon>Actinomycetota</taxon>
        <taxon>Actinomycetes</taxon>
        <taxon>Mycobacteriales</taxon>
        <taxon>Mycobacteriaceae</taxon>
        <taxon>Mycolicibacterium</taxon>
    </lineage>
</organism>
<feature type="compositionally biased region" description="Pro residues" evidence="1">
    <location>
        <begin position="1"/>
        <end position="14"/>
    </location>
</feature>
<feature type="transmembrane region" description="Helical" evidence="2">
    <location>
        <begin position="120"/>
        <end position="140"/>
    </location>
</feature>
<reference evidence="3 4" key="1">
    <citation type="submission" date="2020-05" db="EMBL/GenBank/DDBJ databases">
        <title>Draft genome sequence of Mycobacterium hippocampi DL, isolated from European seabass, Dicentrarchus labrax, reared in fish farms.</title>
        <authorList>
            <person name="Stathopoulou P."/>
            <person name="Asimakis E."/>
            <person name="Tzokas K."/>
            <person name="Batargias C."/>
            <person name="Tsiamis G."/>
        </authorList>
    </citation>
    <scope>NUCLEOTIDE SEQUENCE [LARGE SCALE GENOMIC DNA]</scope>
    <source>
        <strain evidence="3 4">DL</strain>
    </source>
</reference>
<evidence type="ECO:0000313" key="4">
    <source>
        <dbReference type="Proteomes" id="UP000570517"/>
    </source>
</evidence>
<keyword evidence="2" id="KW-0472">Membrane</keyword>
<keyword evidence="2" id="KW-0812">Transmembrane</keyword>
<evidence type="ECO:0000256" key="1">
    <source>
        <dbReference type="SAM" id="MobiDB-lite"/>
    </source>
</evidence>
<feature type="region of interest" description="Disordered" evidence="1">
    <location>
        <begin position="1"/>
        <end position="31"/>
    </location>
</feature>
<gene>
    <name evidence="3" type="ORF">HLY00_473</name>
</gene>
<feature type="transmembrane region" description="Helical" evidence="2">
    <location>
        <begin position="88"/>
        <end position="108"/>
    </location>
</feature>
<evidence type="ECO:0000313" key="3">
    <source>
        <dbReference type="EMBL" id="NVN49366.1"/>
    </source>
</evidence>
<keyword evidence="2" id="KW-1133">Transmembrane helix</keyword>
<sequence length="186" mass="18677">MDHPQEPQPPPGQQPRPGFAPYRFPQSAPPPSRSGATGIIAAVLAGLGAVACLGGSVLGILGVVGINALDTDSRVQTSVGIAGGIRPVLILGIVLTFVAGLLLTAGTVTLAQRKMTGRWFVVGGCAVTIAGNLLSLGYAASAMGSYVSGGAFALLGFIMPIATLVLVVVPSTTAWITAKPKPGDSY</sequence>